<reference evidence="1 2" key="1">
    <citation type="submission" date="2017-09" db="EMBL/GenBank/DDBJ databases">
        <title>Depth-based differentiation of microbial function through sediment-hosted aquifers and enrichment of novel symbionts in the deep terrestrial subsurface.</title>
        <authorList>
            <person name="Probst A.J."/>
            <person name="Ladd B."/>
            <person name="Jarett J.K."/>
            <person name="Geller-Mcgrath D.E."/>
            <person name="Sieber C.M."/>
            <person name="Emerson J.B."/>
            <person name="Anantharaman K."/>
            <person name="Thomas B.C."/>
            <person name="Malmstrom R."/>
            <person name="Stieglmeier M."/>
            <person name="Klingl A."/>
            <person name="Woyke T."/>
            <person name="Ryan C.M."/>
            <person name="Banfield J.F."/>
        </authorList>
    </citation>
    <scope>NUCLEOTIDE SEQUENCE [LARGE SCALE GENOMIC DNA]</scope>
    <source>
        <strain evidence="1">CG11_big_fil_rev_8_21_14_0_20_40_12</strain>
    </source>
</reference>
<proteinExistence type="predicted"/>
<protein>
    <submittedName>
        <fullName evidence="1">Uncharacterized protein</fullName>
    </submittedName>
</protein>
<evidence type="ECO:0000313" key="2">
    <source>
        <dbReference type="Proteomes" id="UP000231371"/>
    </source>
</evidence>
<feature type="non-terminal residue" evidence="1">
    <location>
        <position position="61"/>
    </location>
</feature>
<dbReference type="AlphaFoldDB" id="A0A2H0KGY0"/>
<sequence>MVLNKRTIKNASEIVVERIVDIALVAVYFNLEAPSLVRSSKRYQISDKVDEDLEKFNYQSI</sequence>
<organism evidence="1 2">
    <name type="scientific">Candidatus Shapirobacteria bacterium CG11_big_fil_rev_8_21_14_0_20_40_12</name>
    <dbReference type="NCBI Taxonomy" id="1974889"/>
    <lineage>
        <taxon>Bacteria</taxon>
        <taxon>Candidatus Shapironibacteriota</taxon>
    </lineage>
</organism>
<dbReference type="Proteomes" id="UP000231371">
    <property type="component" value="Unassembled WGS sequence"/>
</dbReference>
<accession>A0A2H0KGY0</accession>
<evidence type="ECO:0000313" key="1">
    <source>
        <dbReference type="EMBL" id="PIQ70495.1"/>
    </source>
</evidence>
<name>A0A2H0KGY0_9BACT</name>
<gene>
    <name evidence="1" type="ORF">COV89_00005</name>
</gene>
<dbReference type="EMBL" id="PCVI01000001">
    <property type="protein sequence ID" value="PIQ70495.1"/>
    <property type="molecule type" value="Genomic_DNA"/>
</dbReference>
<comment type="caution">
    <text evidence="1">The sequence shown here is derived from an EMBL/GenBank/DDBJ whole genome shotgun (WGS) entry which is preliminary data.</text>
</comment>